<dbReference type="SUPFAM" id="SSF50729">
    <property type="entry name" value="PH domain-like"/>
    <property type="match status" value="1"/>
</dbReference>
<dbReference type="GO" id="GO:0003729">
    <property type="term" value="F:mRNA binding"/>
    <property type="evidence" value="ECO:0007669"/>
    <property type="project" value="TreeGrafter"/>
</dbReference>
<comment type="caution">
    <text evidence="5">The sequence shown here is derived from an EMBL/GenBank/DDBJ whole genome shotgun (WGS) entry which is preliminary data.</text>
</comment>
<dbReference type="GO" id="GO:0031087">
    <property type="term" value="P:deadenylation-independent decapping of nuclear-transcribed mRNA"/>
    <property type="evidence" value="ECO:0007669"/>
    <property type="project" value="TreeGrafter"/>
</dbReference>
<dbReference type="InterPro" id="IPR011993">
    <property type="entry name" value="PH-like_dom_sf"/>
</dbReference>
<dbReference type="InterPro" id="IPR010334">
    <property type="entry name" value="Dcp1"/>
</dbReference>
<evidence type="ECO:0000313" key="5">
    <source>
        <dbReference type="EMBL" id="GBN88598.1"/>
    </source>
</evidence>
<comment type="subcellular location">
    <subcellularLocation>
        <location evidence="1">Cytoplasm</location>
    </subcellularLocation>
</comment>
<comment type="similarity">
    <text evidence="2">Belongs to the DCP1 family.</text>
</comment>
<dbReference type="Pfam" id="PF06058">
    <property type="entry name" value="DCP1"/>
    <property type="match status" value="1"/>
</dbReference>
<organism evidence="5 6">
    <name type="scientific">Araneus ventricosus</name>
    <name type="common">Orbweaver spider</name>
    <name type="synonym">Epeira ventricosa</name>
    <dbReference type="NCBI Taxonomy" id="182803"/>
    <lineage>
        <taxon>Eukaryota</taxon>
        <taxon>Metazoa</taxon>
        <taxon>Ecdysozoa</taxon>
        <taxon>Arthropoda</taxon>
        <taxon>Chelicerata</taxon>
        <taxon>Arachnida</taxon>
        <taxon>Araneae</taxon>
        <taxon>Araneomorphae</taxon>
        <taxon>Entelegynae</taxon>
        <taxon>Araneoidea</taxon>
        <taxon>Araneidae</taxon>
        <taxon>Araneus</taxon>
    </lineage>
</organism>
<keyword evidence="4" id="KW-0507">mRNA processing</keyword>
<dbReference type="GO" id="GO:0006397">
    <property type="term" value="P:mRNA processing"/>
    <property type="evidence" value="ECO:0007669"/>
    <property type="project" value="UniProtKB-KW"/>
</dbReference>
<gene>
    <name evidence="5" type="ORF">AVEN_38175_1</name>
</gene>
<evidence type="ECO:0000256" key="4">
    <source>
        <dbReference type="ARBA" id="ARBA00022664"/>
    </source>
</evidence>
<accession>A0A4Y2SJZ9</accession>
<dbReference type="AlphaFoldDB" id="A0A4Y2SJZ9"/>
<evidence type="ECO:0000256" key="3">
    <source>
        <dbReference type="ARBA" id="ARBA00022490"/>
    </source>
</evidence>
<dbReference type="Proteomes" id="UP000499080">
    <property type="component" value="Unassembled WGS sequence"/>
</dbReference>
<dbReference type="GO" id="GO:0000290">
    <property type="term" value="P:deadenylation-dependent decapping of nuclear-transcribed mRNA"/>
    <property type="evidence" value="ECO:0007669"/>
    <property type="project" value="InterPro"/>
</dbReference>
<dbReference type="EMBL" id="BGPR01022367">
    <property type="protein sequence ID" value="GBN88598.1"/>
    <property type="molecule type" value="Genomic_DNA"/>
</dbReference>
<evidence type="ECO:0000313" key="6">
    <source>
        <dbReference type="Proteomes" id="UP000499080"/>
    </source>
</evidence>
<protein>
    <recommendedName>
        <fullName evidence="7">mRNA-decapping enzyme 1B</fullName>
    </recommendedName>
</protein>
<keyword evidence="3" id="KW-0963">Cytoplasm</keyword>
<keyword evidence="6" id="KW-1185">Reference proteome</keyword>
<name>A0A4Y2SJZ9_ARAVE</name>
<evidence type="ECO:0008006" key="7">
    <source>
        <dbReference type="Google" id="ProtNLM"/>
    </source>
</evidence>
<dbReference type="OrthoDB" id="440673at2759"/>
<dbReference type="PANTHER" id="PTHR16290:SF0">
    <property type="entry name" value="DECAPPING PROTEIN 1, ISOFORM A"/>
    <property type="match status" value="1"/>
</dbReference>
<evidence type="ECO:0000256" key="2">
    <source>
        <dbReference type="ARBA" id="ARBA00008778"/>
    </source>
</evidence>
<reference evidence="5 6" key="1">
    <citation type="journal article" date="2019" name="Sci. Rep.">
        <title>Orb-weaving spider Araneus ventricosus genome elucidates the spidroin gene catalogue.</title>
        <authorList>
            <person name="Kono N."/>
            <person name="Nakamura H."/>
            <person name="Ohtoshi R."/>
            <person name="Moran D.A.P."/>
            <person name="Shinohara A."/>
            <person name="Yoshida Y."/>
            <person name="Fujiwara M."/>
            <person name="Mori M."/>
            <person name="Tomita M."/>
            <person name="Arakawa K."/>
        </authorList>
    </citation>
    <scope>NUCLEOTIDE SEQUENCE [LARGE SCALE GENOMIC DNA]</scope>
</reference>
<sequence length="270" mass="30572">MQFELQEPYLLYKNHSGEIIGSWFYEEKDLRRITKKIQTIILQLSGGHPRMRCMSDSDTKDVATSPNIMALLSHAQNEYMKTVSQNQNDKSNDGIDFNSLSAHSEKKPLEKSVELFSKRAKVATIRSASQENCAASPRRKFKSTGSFDADRIKEFSSHPLMNVQSLKESGMEEKRKAKDFSGCLFTRGEWVAPTRLSPLFSRDEISSPASDVISKDNALKSHYSDPFPPYCKNDLSSCQSSGVLDWKAYLGPDCDIHFTNMKQVLKSHIQ</sequence>
<dbReference type="Gene3D" id="2.30.29.30">
    <property type="entry name" value="Pleckstrin-homology domain (PH domain)/Phosphotyrosine-binding domain (PTB)"/>
    <property type="match status" value="1"/>
</dbReference>
<feature type="non-terminal residue" evidence="5">
    <location>
        <position position="270"/>
    </location>
</feature>
<dbReference type="GO" id="GO:0000932">
    <property type="term" value="C:P-body"/>
    <property type="evidence" value="ECO:0007669"/>
    <property type="project" value="TreeGrafter"/>
</dbReference>
<dbReference type="GO" id="GO:0008047">
    <property type="term" value="F:enzyme activator activity"/>
    <property type="evidence" value="ECO:0007669"/>
    <property type="project" value="InterPro"/>
</dbReference>
<evidence type="ECO:0000256" key="1">
    <source>
        <dbReference type="ARBA" id="ARBA00004496"/>
    </source>
</evidence>
<proteinExistence type="inferred from homology"/>
<dbReference type="PANTHER" id="PTHR16290">
    <property type="entry name" value="TRANSCRIPTION FACTOR SMIF DECAPPING ENZYME DCP1"/>
    <property type="match status" value="1"/>
</dbReference>